<comment type="caution">
    <text evidence="7">The sequence shown here is derived from an EMBL/GenBank/DDBJ whole genome shotgun (WGS) entry which is preliminary data.</text>
</comment>
<dbReference type="GO" id="GO:0016020">
    <property type="term" value="C:membrane"/>
    <property type="evidence" value="ECO:0007669"/>
    <property type="project" value="InterPro"/>
</dbReference>
<keyword evidence="5" id="KW-1133">Transmembrane helix</keyword>
<gene>
    <name evidence="7" type="ORF">N799_00055</name>
</gene>
<sequence length="875" mass="93036">MHAAKSPRAPWLTGAVFALIGLALSAGGIRLVLLGGSWFYLVAGVGFVVVALLLWMRRAAAIPAYALVLLGTLAWSLWEAGLDWWPLATRLGLPFLLGLWLLLPWVRRSLRPVGSDLPPPGGVARARAGKPWLLAGVVVAVLLVSVASWMADPHRIEGEAPAARAGIAATPAEVPPGEWPVYGRTPHGQRYSPLDQITPRNVDELDVAWTYRTGDVPGQPGDPVETTFEVTPLKIGNRLYLCTPHQFVIALDATTGEEIWRLDPEIQGELALQHLTCRGLSYHPGPVATDDPQASAATSKDPPDAPVATRSVPAIDANGGTGDEAAVPVVRSDAAAETGAPTGSPNPTGAPVATASLPVAERCSAQLFMPTSDGRLLAINPDNGRVCPEFGNGRGQINLWQHMPNINPGSYYSTSPVVVTRGLIVVGGTVLDNVTVHDASGVVRAFDVDTGELVWAWDSGNPGDTTPPAPGETYTENSPNSWSISSVDEDLGLVYVPLGNQPPDQWGGKRSDAVERFSSSVVALDLATGQVRWVFQTVHHDLWDYDVPAQPGLVDLTIDGRTVPALVQPTKQGEIYVLDRRTGEPLLPVREVPAPQGAAAGDHTAPTQPVSALSFNPPPLTGADMWGATLVDQLVCRIRLKQLRYEGRYTPPTTGGSLVYPGNFGVFNWGGVAVDPQRQIVFAMPTYLAFTSRLIPRENDEKLYVSEGSVPPHSPLPSLNENFGAPFAVEMAPFLSPLGIPCQAPPWGYVAAADLTTGEIIWRHRNGTVRDLTPLPLPFRMGVPGIGGPIMTAGGVAFLSGTVDNYVRGYDVTTGEQVWEERLPAGGQATPMTYLGADGRQYLLVVAGGHGSLGTDTGDHVIAYALDADDVDESE</sequence>
<dbReference type="STRING" id="913325.N799_00055"/>
<comment type="similarity">
    <text evidence="2">Belongs to the bacterial PQQ dehydrogenase family.</text>
</comment>
<proteinExistence type="inferred from homology"/>
<dbReference type="EMBL" id="AVPT01000001">
    <property type="protein sequence ID" value="KGM57628.1"/>
    <property type="molecule type" value="Genomic_DNA"/>
</dbReference>
<evidence type="ECO:0000256" key="3">
    <source>
        <dbReference type="ARBA" id="ARBA00023002"/>
    </source>
</evidence>
<organism evidence="7 8">
    <name type="scientific">Lysobacter arseniciresistens ZS79</name>
    <dbReference type="NCBI Taxonomy" id="913325"/>
    <lineage>
        <taxon>Bacteria</taxon>
        <taxon>Pseudomonadati</taxon>
        <taxon>Pseudomonadota</taxon>
        <taxon>Gammaproteobacteria</taxon>
        <taxon>Lysobacterales</taxon>
        <taxon>Lysobacteraceae</taxon>
        <taxon>Novilysobacter</taxon>
    </lineage>
</organism>
<feature type="region of interest" description="Disordered" evidence="4">
    <location>
        <begin position="334"/>
        <end position="353"/>
    </location>
</feature>
<dbReference type="OrthoDB" id="9794322at2"/>
<feature type="transmembrane region" description="Helical" evidence="5">
    <location>
        <begin position="132"/>
        <end position="151"/>
    </location>
</feature>
<keyword evidence="5" id="KW-0812">Transmembrane</keyword>
<feature type="domain" description="Pyrrolo-quinoline quinone repeat" evidence="6">
    <location>
        <begin position="179"/>
        <end position="296"/>
    </location>
</feature>
<dbReference type="RefSeq" id="WP_036206095.1">
    <property type="nucleotide sequence ID" value="NZ_AVPT01000001.1"/>
</dbReference>
<evidence type="ECO:0000256" key="2">
    <source>
        <dbReference type="ARBA" id="ARBA00008156"/>
    </source>
</evidence>
<evidence type="ECO:0000313" key="7">
    <source>
        <dbReference type="EMBL" id="KGM57628.1"/>
    </source>
</evidence>
<dbReference type="InterPro" id="IPR017511">
    <property type="entry name" value="PQQ_mDH"/>
</dbReference>
<evidence type="ECO:0000256" key="5">
    <source>
        <dbReference type="SAM" id="Phobius"/>
    </source>
</evidence>
<dbReference type="NCBIfam" id="TIGR03074">
    <property type="entry name" value="PQQ_membr_DH"/>
    <property type="match status" value="1"/>
</dbReference>
<feature type="region of interest" description="Disordered" evidence="4">
    <location>
        <begin position="459"/>
        <end position="480"/>
    </location>
</feature>
<accession>A0A0A0F5H3</accession>
<dbReference type="eggNOG" id="COG4993">
    <property type="taxonomic scope" value="Bacteria"/>
</dbReference>
<feature type="transmembrane region" description="Helical" evidence="5">
    <location>
        <begin position="12"/>
        <end position="32"/>
    </location>
</feature>
<protein>
    <submittedName>
        <fullName evidence="7">Glucose dehydrogenase</fullName>
    </submittedName>
</protein>
<keyword evidence="3" id="KW-0560">Oxidoreductase</keyword>
<dbReference type="PANTHER" id="PTHR32303:SF4">
    <property type="entry name" value="QUINOPROTEIN GLUCOSE DEHYDROGENASE"/>
    <property type="match status" value="1"/>
</dbReference>
<dbReference type="GO" id="GO:0008876">
    <property type="term" value="F:quinoprotein glucose dehydrogenase activity"/>
    <property type="evidence" value="ECO:0007669"/>
    <property type="project" value="TreeGrafter"/>
</dbReference>
<keyword evidence="8" id="KW-1185">Reference proteome</keyword>
<feature type="transmembrane region" description="Helical" evidence="5">
    <location>
        <begin position="38"/>
        <end position="55"/>
    </location>
</feature>
<evidence type="ECO:0000313" key="8">
    <source>
        <dbReference type="Proteomes" id="UP000029989"/>
    </source>
</evidence>
<reference evidence="7 8" key="1">
    <citation type="journal article" date="2015" name="Stand. Genomic Sci.">
        <title>Genomic information of the arsenic-resistant bacterium Lysobacter arseniciresistens type strain ZS79(T) and comparison of Lysobacter draft genomes.</title>
        <authorList>
            <person name="Liu L."/>
            <person name="Zhang S."/>
            <person name="Luo M."/>
            <person name="Wang G."/>
        </authorList>
    </citation>
    <scope>NUCLEOTIDE SEQUENCE [LARGE SCALE GENOMIC DNA]</scope>
    <source>
        <strain evidence="7 8">ZS79</strain>
    </source>
</reference>
<keyword evidence="5" id="KW-0472">Membrane</keyword>
<feature type="domain" description="Pyrrolo-quinoline quinone repeat" evidence="6">
    <location>
        <begin position="351"/>
        <end position="842"/>
    </location>
</feature>
<dbReference type="Gene3D" id="2.140.10.10">
    <property type="entry name" value="Quinoprotein alcohol dehydrogenase-like superfamily"/>
    <property type="match status" value="2"/>
</dbReference>
<dbReference type="Proteomes" id="UP000029989">
    <property type="component" value="Unassembled WGS sequence"/>
</dbReference>
<feature type="transmembrane region" description="Helical" evidence="5">
    <location>
        <begin position="84"/>
        <end position="103"/>
    </location>
</feature>
<dbReference type="InterPro" id="IPR002372">
    <property type="entry name" value="PQQ_rpt_dom"/>
</dbReference>
<feature type="transmembrane region" description="Helical" evidence="5">
    <location>
        <begin position="62"/>
        <end position="78"/>
    </location>
</feature>
<dbReference type="SUPFAM" id="SSF50998">
    <property type="entry name" value="Quinoprotein alcohol dehydrogenase-like"/>
    <property type="match status" value="1"/>
</dbReference>
<dbReference type="GO" id="GO:0048038">
    <property type="term" value="F:quinone binding"/>
    <property type="evidence" value="ECO:0007669"/>
    <property type="project" value="InterPro"/>
</dbReference>
<dbReference type="AlphaFoldDB" id="A0A0A0F5H3"/>
<evidence type="ECO:0000259" key="6">
    <source>
        <dbReference type="Pfam" id="PF01011"/>
    </source>
</evidence>
<dbReference type="SMART" id="SM00564">
    <property type="entry name" value="PQQ"/>
    <property type="match status" value="5"/>
</dbReference>
<evidence type="ECO:0000256" key="1">
    <source>
        <dbReference type="ARBA" id="ARBA00001931"/>
    </source>
</evidence>
<name>A0A0A0F5H3_9GAMM</name>
<dbReference type="CDD" id="cd10280">
    <property type="entry name" value="PQQ_mGDH"/>
    <property type="match status" value="1"/>
</dbReference>
<feature type="region of interest" description="Disordered" evidence="4">
    <location>
        <begin position="283"/>
        <end position="324"/>
    </location>
</feature>
<dbReference type="InterPro" id="IPR011047">
    <property type="entry name" value="Quinoprotein_ADH-like_sf"/>
</dbReference>
<dbReference type="Pfam" id="PF01011">
    <property type="entry name" value="PQQ"/>
    <property type="match status" value="2"/>
</dbReference>
<evidence type="ECO:0000256" key="4">
    <source>
        <dbReference type="SAM" id="MobiDB-lite"/>
    </source>
</evidence>
<comment type="cofactor">
    <cofactor evidence="1">
        <name>pyrroloquinoline quinone</name>
        <dbReference type="ChEBI" id="CHEBI:58442"/>
    </cofactor>
</comment>
<dbReference type="InterPro" id="IPR018391">
    <property type="entry name" value="PQQ_b-propeller_rpt"/>
</dbReference>
<dbReference type="PANTHER" id="PTHR32303">
    <property type="entry name" value="QUINOPROTEIN ALCOHOL DEHYDROGENASE (CYTOCHROME C)"/>
    <property type="match status" value="1"/>
</dbReference>